<dbReference type="Proteomes" id="UP000533639">
    <property type="component" value="Unassembled WGS sequence"/>
</dbReference>
<dbReference type="RefSeq" id="WP_235992136.1">
    <property type="nucleotide sequence ID" value="NZ_CAIJDE010000063.1"/>
</dbReference>
<organism evidence="2 3">
    <name type="scientific">Flavobacterium panici</name>
    <dbReference type="NCBI Taxonomy" id="2654843"/>
    <lineage>
        <taxon>Bacteria</taxon>
        <taxon>Pseudomonadati</taxon>
        <taxon>Bacteroidota</taxon>
        <taxon>Flavobacteriia</taxon>
        <taxon>Flavobacteriales</taxon>
        <taxon>Flavobacteriaceae</taxon>
        <taxon>Flavobacterium</taxon>
    </lineage>
</organism>
<feature type="signal peptide" evidence="1">
    <location>
        <begin position="1"/>
        <end position="23"/>
    </location>
</feature>
<dbReference type="InterPro" id="IPR008979">
    <property type="entry name" value="Galactose-bd-like_sf"/>
</dbReference>
<dbReference type="Gene3D" id="2.60.120.430">
    <property type="entry name" value="Galactose-binding lectin"/>
    <property type="match status" value="2"/>
</dbReference>
<evidence type="ECO:0000313" key="2">
    <source>
        <dbReference type="EMBL" id="CAC9976674.1"/>
    </source>
</evidence>
<dbReference type="SUPFAM" id="SSF49785">
    <property type="entry name" value="Galactose-binding domain-like"/>
    <property type="match status" value="1"/>
</dbReference>
<evidence type="ECO:0000256" key="1">
    <source>
        <dbReference type="SAM" id="SignalP"/>
    </source>
</evidence>
<dbReference type="AlphaFoldDB" id="A0A9N8J5N6"/>
<reference evidence="2 3" key="1">
    <citation type="submission" date="2020-06" db="EMBL/GenBank/DDBJ databases">
        <authorList>
            <person name="Criscuolo A."/>
        </authorList>
    </citation>
    <scope>NUCLEOTIDE SEQUENCE [LARGE SCALE GENOMIC DNA]</scope>
    <source>
        <strain evidence="2">PXU-55</strain>
    </source>
</reference>
<feature type="chain" id="PRO_5040369881" description="PKD domain-containing protein" evidence="1">
    <location>
        <begin position="24"/>
        <end position="535"/>
    </location>
</feature>
<gene>
    <name evidence="2" type="ORF">FLAPXU55_04402</name>
</gene>
<dbReference type="PROSITE" id="PS51257">
    <property type="entry name" value="PROKAR_LIPOPROTEIN"/>
    <property type="match status" value="1"/>
</dbReference>
<sequence length="535" mass="58051">MKKLHYILSLVVLALFFSCSSDDSNIDLEGVSAPSNISALTTVTQDNSGKVTFLPKGEGVTQYKINYGDGSPESDYFPSGGTVTHVYKEGTYQSKIIAMGITGKKTEVTQEVLVSFKAPENLVVVITNDLSVSKKVTVKATADFALFYDVYFGEAGKPDPISANNGESVSYTYQQAGVYTIRVVSKSAAIKTTEKSQEFEAKLVLNPTTSAPTPPNRAAGNVISIYGSKYTNVAGTNYFPDWGQAGQGSSWTEFDLNGDKMLNYIKLSYQGIALADNVTVDVSGMDYIHMDVWTADLQKIETSLISKTNGEKPVVKDLTANQWTSIDIPISAFTSQGLTVADIFQLKFVGTPWAGGTVFIDNIYFYKDVETLSTAAPTPAVPAANVISLFSDAYSNIAIQTWRTDWSAATLEETAVAGNAVKKYSDLNFVGIEPVTTIDATGMTHFHVDVWSSDFTEFRIKLVDFGANGVYNGGGDDKEHELKFTAPAQGQWVSLDIPLSDFTGLTTRAHIAQLIYSGTPTGSHTIYIDNVYFHK</sequence>
<keyword evidence="3" id="KW-1185">Reference proteome</keyword>
<name>A0A9N8J5N6_9FLAO</name>
<evidence type="ECO:0000313" key="3">
    <source>
        <dbReference type="Proteomes" id="UP000533639"/>
    </source>
</evidence>
<accession>A0A9N8J5N6</accession>
<protein>
    <recommendedName>
        <fullName evidence="4">PKD domain-containing protein</fullName>
    </recommendedName>
</protein>
<dbReference type="EMBL" id="CAIJDE010000063">
    <property type="protein sequence ID" value="CAC9976674.1"/>
    <property type="molecule type" value="Genomic_DNA"/>
</dbReference>
<comment type="caution">
    <text evidence="2">The sequence shown here is derived from an EMBL/GenBank/DDBJ whole genome shotgun (WGS) entry which is preliminary data.</text>
</comment>
<evidence type="ECO:0008006" key="4">
    <source>
        <dbReference type="Google" id="ProtNLM"/>
    </source>
</evidence>
<keyword evidence="1" id="KW-0732">Signal</keyword>
<proteinExistence type="predicted"/>